<dbReference type="GO" id="GO:0046872">
    <property type="term" value="F:metal ion binding"/>
    <property type="evidence" value="ECO:0007669"/>
    <property type="project" value="UniProtKB-KW"/>
</dbReference>
<dbReference type="Gene3D" id="1.25.40.880">
    <property type="entry name" value="Alkyl sulfatase, dimerisation domain"/>
    <property type="match status" value="1"/>
</dbReference>
<dbReference type="FunFam" id="1.25.40.880:FF:000001">
    <property type="entry name" value="SDS hydrolase SdsA1"/>
    <property type="match status" value="1"/>
</dbReference>
<dbReference type="SUPFAM" id="SSF55718">
    <property type="entry name" value="SCP-like"/>
    <property type="match status" value="1"/>
</dbReference>
<dbReference type="GO" id="GO:0018741">
    <property type="term" value="F:linear primary-alkylsulfatase activity"/>
    <property type="evidence" value="ECO:0007669"/>
    <property type="project" value="UniProtKB-EC"/>
</dbReference>
<evidence type="ECO:0000256" key="7">
    <source>
        <dbReference type="ARBA" id="ARBA00068034"/>
    </source>
</evidence>
<gene>
    <name evidence="10" type="ORF">G3I58_02785</name>
</gene>
<organism evidence="10 11">
    <name type="scientific">Streptomyces anulatus</name>
    <name type="common">Streptomyces chrysomallus</name>
    <dbReference type="NCBI Taxonomy" id="1892"/>
    <lineage>
        <taxon>Bacteria</taxon>
        <taxon>Bacillati</taxon>
        <taxon>Actinomycetota</taxon>
        <taxon>Actinomycetes</taxon>
        <taxon>Kitasatosporales</taxon>
        <taxon>Streptomycetaceae</taxon>
        <taxon>Streptomyces</taxon>
    </lineage>
</organism>
<comment type="cofactor">
    <cofactor evidence="1">
        <name>Zn(2+)</name>
        <dbReference type="ChEBI" id="CHEBI:29105"/>
    </cofactor>
</comment>
<dbReference type="FunFam" id="3.60.15.30:FF:000001">
    <property type="entry name" value="Alkyl/aryl-sulfatase BDS1"/>
    <property type="match status" value="1"/>
</dbReference>
<dbReference type="PANTHER" id="PTHR43223:SF1">
    <property type="entry name" value="ALKYL_ARYL-SULFATASE BDS1"/>
    <property type="match status" value="1"/>
</dbReference>
<dbReference type="Proteomes" id="UP000470951">
    <property type="component" value="Unassembled WGS sequence"/>
</dbReference>
<dbReference type="InterPro" id="IPR044097">
    <property type="entry name" value="Bds1/SdsA1_MBL-fold"/>
</dbReference>
<evidence type="ECO:0000256" key="4">
    <source>
        <dbReference type="ARBA" id="ARBA00022833"/>
    </source>
</evidence>
<evidence type="ECO:0000256" key="3">
    <source>
        <dbReference type="ARBA" id="ARBA00022801"/>
    </source>
</evidence>
<feature type="domain" description="Metallo-beta-lactamase" evidence="9">
    <location>
        <begin position="103"/>
        <end position="325"/>
    </location>
</feature>
<sequence>MTSAPKPAQPFIARQQSELRRLLPFSDTQDFEDAARGLIARREPNAVTAADGRVVWDNDAYAFLEGDAPDTVNPSLWRQSRLVAQQGLFEVVEGVYQVRGLDLSNVTFVEGTTGVVVIDPLLSTETAGAALALYREHRGERPVTGVVYTHSHVDHFAGVKGVTAQDDVDAGRVPVLAPEGFTEHAVAENVYAGTAMARRAAYMYGAALARGPRGQVGAGLGQTTATGTVSFIAPTVEITTTGQEETVDGVRMVFQMAPDTEAPSEMLIHFPDLRVLCTAEDATHTLHNLLTLRGAVVRDPHNWSHYLTETIDLFGDTTDVAFASHHWPTWGQERVRNFLTVQRDLYGYLHDQTLRLINKGWTGSEIAEHLQLPPALEKAWSTHGYYGSVSHNLKAVYQRYMGWFDGNPAHLWQHTPTEAGRRYVEFMGGADTVVAKARDSFESGDLRWAAEVLNHVVLTRPDHTAARELLADTYEQLGYGAENGTWRNFYLSGTTELREGRFGTPTVTASADIIANLSPRLLFDALAVQINGPEAWDLKITIDIALTDTAETYRLALTNGVLTHTAAQQQDSADLTLTTTARRLPALALGDLTPDALADAGIRADGDTTVLDRLAAVLDPGDPDFPIVTP</sequence>
<protein>
    <recommendedName>
        <fullName evidence="7">Linear primary-alkylsulfatase</fullName>
        <ecNumber evidence="6">3.1.6.21</ecNumber>
    </recommendedName>
    <alternativeName>
        <fullName evidence="8">Type III linear primary-alkylsulfatase</fullName>
    </alternativeName>
</protein>
<dbReference type="InterPro" id="IPR029228">
    <property type="entry name" value="Alkyl_sulf_dimr"/>
</dbReference>
<dbReference type="InterPro" id="IPR038536">
    <property type="entry name" value="Alkyl/aryl-sulf_dimr_sf"/>
</dbReference>
<evidence type="ECO:0000313" key="10">
    <source>
        <dbReference type="EMBL" id="NEB96940.1"/>
    </source>
</evidence>
<dbReference type="SMART" id="SM00849">
    <property type="entry name" value="Lactamase_B"/>
    <property type="match status" value="1"/>
</dbReference>
<name>A0A7K3R449_STRAQ</name>
<keyword evidence="4" id="KW-0862">Zinc</keyword>
<evidence type="ECO:0000256" key="5">
    <source>
        <dbReference type="ARBA" id="ARBA00033751"/>
    </source>
</evidence>
<dbReference type="Pfam" id="PF14863">
    <property type="entry name" value="Alkyl_sulf_dimr"/>
    <property type="match status" value="1"/>
</dbReference>
<dbReference type="GO" id="GO:0018909">
    <property type="term" value="P:dodecyl sulfate metabolic process"/>
    <property type="evidence" value="ECO:0007669"/>
    <property type="project" value="InterPro"/>
</dbReference>
<evidence type="ECO:0000313" key="11">
    <source>
        <dbReference type="Proteomes" id="UP000470951"/>
    </source>
</evidence>
<dbReference type="EC" id="3.1.6.21" evidence="6"/>
<evidence type="ECO:0000256" key="8">
    <source>
        <dbReference type="ARBA" id="ARBA00075789"/>
    </source>
</evidence>
<comment type="caution">
    <text evidence="10">The sequence shown here is derived from an EMBL/GenBank/DDBJ whole genome shotgun (WGS) entry which is preliminary data.</text>
</comment>
<evidence type="ECO:0000256" key="2">
    <source>
        <dbReference type="ARBA" id="ARBA00022723"/>
    </source>
</evidence>
<dbReference type="Pfam" id="PF14864">
    <property type="entry name" value="Alkyl_sulf_C"/>
    <property type="match status" value="1"/>
</dbReference>
<evidence type="ECO:0000259" key="9">
    <source>
        <dbReference type="SMART" id="SM00849"/>
    </source>
</evidence>
<dbReference type="Pfam" id="PF00753">
    <property type="entry name" value="Lactamase_B"/>
    <property type="match status" value="1"/>
</dbReference>
<dbReference type="InterPro" id="IPR052195">
    <property type="entry name" value="Bact_Alkyl/Aryl-Sulfatase"/>
</dbReference>
<evidence type="ECO:0000256" key="6">
    <source>
        <dbReference type="ARBA" id="ARBA00066568"/>
    </source>
</evidence>
<keyword evidence="2" id="KW-0479">Metal-binding</keyword>
<accession>A0A7K3R449</accession>
<dbReference type="InterPro" id="IPR029229">
    <property type="entry name" value="Alkyl_sulf_C"/>
</dbReference>
<dbReference type="InterPro" id="IPR036866">
    <property type="entry name" value="RibonucZ/Hydroxyglut_hydro"/>
</dbReference>
<dbReference type="InterPro" id="IPR001279">
    <property type="entry name" value="Metallo-B-lactamas"/>
</dbReference>
<dbReference type="RefSeq" id="WP_164216995.1">
    <property type="nucleotide sequence ID" value="NZ_JAAGMS010000028.1"/>
</dbReference>
<dbReference type="PANTHER" id="PTHR43223">
    <property type="entry name" value="ALKYL/ARYL-SULFATASE"/>
    <property type="match status" value="1"/>
</dbReference>
<dbReference type="CDD" id="cd07710">
    <property type="entry name" value="arylsulfatase_Sdsa1-like_MBL-fold"/>
    <property type="match status" value="1"/>
</dbReference>
<reference evidence="10 11" key="1">
    <citation type="submission" date="2020-01" db="EMBL/GenBank/DDBJ databases">
        <title>Insect and environment-associated Actinomycetes.</title>
        <authorList>
            <person name="Currrie C."/>
            <person name="Chevrette M."/>
            <person name="Carlson C."/>
            <person name="Stubbendieck R."/>
            <person name="Wendt-Pienkowski E."/>
        </authorList>
    </citation>
    <scope>NUCLEOTIDE SEQUENCE [LARGE SCALE GENOMIC DNA]</scope>
    <source>
        <strain evidence="10 11">SID7903</strain>
    </source>
</reference>
<keyword evidence="3 10" id="KW-0378">Hydrolase</keyword>
<evidence type="ECO:0000256" key="1">
    <source>
        <dbReference type="ARBA" id="ARBA00001947"/>
    </source>
</evidence>
<comment type="similarity">
    <text evidence="5">Belongs to the metallo-beta-lactamase superfamily. Type III sulfatase family.</text>
</comment>
<dbReference type="AlphaFoldDB" id="A0A7K3R449"/>
<dbReference type="EMBL" id="JAAGMS010000028">
    <property type="protein sequence ID" value="NEB96940.1"/>
    <property type="molecule type" value="Genomic_DNA"/>
</dbReference>
<dbReference type="SUPFAM" id="SSF56281">
    <property type="entry name" value="Metallo-hydrolase/oxidoreductase"/>
    <property type="match status" value="1"/>
</dbReference>
<proteinExistence type="inferred from homology"/>
<dbReference type="GO" id="GO:0046983">
    <property type="term" value="F:protein dimerization activity"/>
    <property type="evidence" value="ECO:0007669"/>
    <property type="project" value="InterPro"/>
</dbReference>
<dbReference type="Gene3D" id="3.60.15.30">
    <property type="entry name" value="Metallo-beta-lactamase domain"/>
    <property type="match status" value="1"/>
</dbReference>
<dbReference type="Gene3D" id="3.30.1050.10">
    <property type="entry name" value="SCP2 sterol-binding domain"/>
    <property type="match status" value="1"/>
</dbReference>
<dbReference type="InterPro" id="IPR036527">
    <property type="entry name" value="SCP2_sterol-bd_dom_sf"/>
</dbReference>